<sequence>MEKEILQLFSNLTERDQATQYESYEKLLKIMEEPVDWTYGVWEQLIQALTYSNHHSRARAAQILCALAAKSDPEERVLEDFLKIWAVTYDDKTTTARLTLQAIWKIGLAGPVQRDLVVSYLAKRFQTCLDEKHPTLIRYDIIVSFKNLYVELHDPKLLEIAYRLIDEEQEIQSKRKYKSAIRSK</sequence>
<evidence type="ECO:0000313" key="1">
    <source>
        <dbReference type="EMBL" id="KOY80377.1"/>
    </source>
</evidence>
<comment type="caution">
    <text evidence="1">The sequence shown here is derived from an EMBL/GenBank/DDBJ whole genome shotgun (WGS) entry which is preliminary data.</text>
</comment>
<dbReference type="STRING" id="33935.ADM90_21310"/>
<name>A0A0N1J015_9BACI</name>
<dbReference type="OrthoDB" id="5510862at2"/>
<organism evidence="1 2">
    <name type="scientific">Lysinibacillus macroides</name>
    <dbReference type="NCBI Taxonomy" id="33935"/>
    <lineage>
        <taxon>Bacteria</taxon>
        <taxon>Bacillati</taxon>
        <taxon>Bacillota</taxon>
        <taxon>Bacilli</taxon>
        <taxon>Bacillales</taxon>
        <taxon>Bacillaceae</taxon>
        <taxon>Lysinibacillus</taxon>
    </lineage>
</organism>
<dbReference type="AlphaFoldDB" id="A0A0N1J015"/>
<dbReference type="InterPro" id="IPR011989">
    <property type="entry name" value="ARM-like"/>
</dbReference>
<dbReference type="RefSeq" id="WP_053996878.1">
    <property type="nucleotide sequence ID" value="NZ_CP065643.1"/>
</dbReference>
<dbReference type="EMBL" id="LGCI01000011">
    <property type="protein sequence ID" value="KOY80377.1"/>
    <property type="molecule type" value="Genomic_DNA"/>
</dbReference>
<accession>A0A0N1J015</accession>
<dbReference type="Gene3D" id="1.25.10.10">
    <property type="entry name" value="Leucine-rich Repeat Variant"/>
    <property type="match status" value="1"/>
</dbReference>
<dbReference type="SUPFAM" id="SSF48371">
    <property type="entry name" value="ARM repeat"/>
    <property type="match status" value="1"/>
</dbReference>
<protein>
    <recommendedName>
        <fullName evidence="3">HEAT repeat domain-containing protein</fullName>
    </recommendedName>
</protein>
<evidence type="ECO:0000313" key="2">
    <source>
        <dbReference type="Proteomes" id="UP000037977"/>
    </source>
</evidence>
<dbReference type="InterPro" id="IPR016024">
    <property type="entry name" value="ARM-type_fold"/>
</dbReference>
<dbReference type="PATRIC" id="fig|33935.3.peg.4508"/>
<proteinExistence type="predicted"/>
<dbReference type="Proteomes" id="UP000037977">
    <property type="component" value="Unassembled WGS sequence"/>
</dbReference>
<evidence type="ECO:0008006" key="3">
    <source>
        <dbReference type="Google" id="ProtNLM"/>
    </source>
</evidence>
<reference evidence="1 2" key="1">
    <citation type="submission" date="2015-07" db="EMBL/GenBank/DDBJ databases">
        <title>Genome sequencing project for genomic taxonomy and phylogenomics of Bacillus-like bacteria.</title>
        <authorList>
            <person name="Liu B."/>
            <person name="Wang J."/>
            <person name="Zhu Y."/>
            <person name="Liu G."/>
            <person name="Chen Q."/>
            <person name="Chen Z."/>
            <person name="Che J."/>
            <person name="Ge C."/>
            <person name="Shi H."/>
            <person name="Pan Z."/>
            <person name="Liu X."/>
        </authorList>
    </citation>
    <scope>NUCLEOTIDE SEQUENCE [LARGE SCALE GENOMIC DNA]</scope>
    <source>
        <strain evidence="1 2">DSM 54</strain>
    </source>
</reference>
<gene>
    <name evidence="1" type="ORF">ADM90_21310</name>
</gene>
<keyword evidence="2" id="KW-1185">Reference proteome</keyword>